<feature type="transmembrane region" description="Helical" evidence="1">
    <location>
        <begin position="342"/>
        <end position="360"/>
    </location>
</feature>
<dbReference type="RefSeq" id="WP_008272704.1">
    <property type="nucleotide sequence ID" value="NZ_AAXW01000001.1"/>
</dbReference>
<name>A3IHC1_9CHRO</name>
<protein>
    <recommendedName>
        <fullName evidence="4">DUF2079 domain-containing protein</fullName>
    </recommendedName>
</protein>
<feature type="transmembrane region" description="Helical" evidence="1">
    <location>
        <begin position="144"/>
        <end position="159"/>
    </location>
</feature>
<sequence length="468" mass="53690">MKSSYLKSSSILILIVISIIILFFCSSLKHILFQSTAWDLAIFDQAVYLISQGKIPISSFLNIHILGDHAALILYPLALFYKIYSSVYWLLLIQAFALSLGALPIYYLSQYYGLTQSKSLTLSLVYLLYPLIFNINLFDFHPDVIAVCSLFWAILAAYWNNLGLFIFAIVITLSCKSVLSLTIIFMGLWLFCFEKKQKLGSITISLGVSWFIISTRLIIPLFSDNTANISRHLERFNYLGNSFSEIFQNLLFKPWLFFQGLFNLPNLEYLLLLFIPIIWGLSLHYLTPLIAAIPTLAMNLLSQNVLQKDLLHQYSLPIIPFLMVAVIITLSAKKSWFQHNKYILTWSLICFIALAKYGYFTSRYLDSLDTWKATNEAITKISTKGNVLTSTYIAPHVSQRAMIKLAENGAESFDVNQFDYILLNQRYLGRESSQELIETIKEKIGQNNNFNLTYTKDDVYLFSQKTKQ</sequence>
<comment type="caution">
    <text evidence="2">The sequence shown here is derived from an EMBL/GenBank/DDBJ whole genome shotgun (WGS) entry which is preliminary data.</text>
</comment>
<dbReference type="OrthoDB" id="2079361at2"/>
<dbReference type="EMBL" id="AAXW01000001">
    <property type="protein sequence ID" value="EAZ94363.1"/>
    <property type="molecule type" value="Genomic_DNA"/>
</dbReference>
<dbReference type="Proteomes" id="UP000003781">
    <property type="component" value="Unassembled WGS sequence"/>
</dbReference>
<keyword evidence="1" id="KW-1133">Transmembrane helix</keyword>
<feature type="transmembrane region" description="Helical" evidence="1">
    <location>
        <begin position="12"/>
        <end position="33"/>
    </location>
</feature>
<gene>
    <name evidence="2" type="ORF">CY0110_10822</name>
</gene>
<feature type="transmembrane region" description="Helical" evidence="1">
    <location>
        <begin position="87"/>
        <end position="108"/>
    </location>
</feature>
<keyword evidence="1" id="KW-0812">Transmembrane</keyword>
<feature type="transmembrane region" description="Helical" evidence="1">
    <location>
        <begin position="311"/>
        <end position="330"/>
    </location>
</feature>
<feature type="transmembrane region" description="Helical" evidence="1">
    <location>
        <begin position="199"/>
        <end position="219"/>
    </location>
</feature>
<dbReference type="AlphaFoldDB" id="A3IHC1"/>
<feature type="transmembrane region" description="Helical" evidence="1">
    <location>
        <begin position="120"/>
        <end position="137"/>
    </location>
</feature>
<feature type="transmembrane region" description="Helical" evidence="1">
    <location>
        <begin position="53"/>
        <end position="75"/>
    </location>
</feature>
<proteinExistence type="predicted"/>
<keyword evidence="3" id="KW-1185">Reference proteome</keyword>
<dbReference type="Pfam" id="PF09852">
    <property type="entry name" value="DUF2079"/>
    <property type="match status" value="1"/>
</dbReference>
<keyword evidence="1" id="KW-0472">Membrane</keyword>
<accession>A3IHC1</accession>
<dbReference type="InterPro" id="IPR018650">
    <property type="entry name" value="STSV1_Orf64"/>
</dbReference>
<evidence type="ECO:0000313" key="3">
    <source>
        <dbReference type="Proteomes" id="UP000003781"/>
    </source>
</evidence>
<evidence type="ECO:0008006" key="4">
    <source>
        <dbReference type="Google" id="ProtNLM"/>
    </source>
</evidence>
<organism evidence="2 3">
    <name type="scientific">Crocosphaera chwakensis CCY0110</name>
    <dbReference type="NCBI Taxonomy" id="391612"/>
    <lineage>
        <taxon>Bacteria</taxon>
        <taxon>Bacillati</taxon>
        <taxon>Cyanobacteriota</taxon>
        <taxon>Cyanophyceae</taxon>
        <taxon>Oscillatoriophycideae</taxon>
        <taxon>Chroococcales</taxon>
        <taxon>Aphanothecaceae</taxon>
        <taxon>Crocosphaera</taxon>
        <taxon>Crocosphaera chwakensis</taxon>
    </lineage>
</organism>
<feature type="transmembrane region" description="Helical" evidence="1">
    <location>
        <begin position="165"/>
        <end position="192"/>
    </location>
</feature>
<reference evidence="2 3" key="1">
    <citation type="submission" date="2007-03" db="EMBL/GenBank/DDBJ databases">
        <authorList>
            <person name="Stal L."/>
            <person name="Ferriera S."/>
            <person name="Johnson J."/>
            <person name="Kravitz S."/>
            <person name="Beeson K."/>
            <person name="Sutton G."/>
            <person name="Rogers Y.-H."/>
            <person name="Friedman R."/>
            <person name="Frazier M."/>
            <person name="Venter J.C."/>
        </authorList>
    </citation>
    <scope>NUCLEOTIDE SEQUENCE [LARGE SCALE GENOMIC DNA]</scope>
    <source>
        <strain evidence="2 3">CCY0110</strain>
    </source>
</reference>
<evidence type="ECO:0000256" key="1">
    <source>
        <dbReference type="SAM" id="Phobius"/>
    </source>
</evidence>
<dbReference type="eggNOG" id="COG3463">
    <property type="taxonomic scope" value="Bacteria"/>
</dbReference>
<feature type="transmembrane region" description="Helical" evidence="1">
    <location>
        <begin position="270"/>
        <end position="291"/>
    </location>
</feature>
<evidence type="ECO:0000313" key="2">
    <source>
        <dbReference type="EMBL" id="EAZ94363.1"/>
    </source>
</evidence>